<dbReference type="InterPro" id="IPR013083">
    <property type="entry name" value="Znf_RING/FYVE/PHD"/>
</dbReference>
<dbReference type="GO" id="GO:0008270">
    <property type="term" value="F:zinc ion binding"/>
    <property type="evidence" value="ECO:0007669"/>
    <property type="project" value="UniProtKB-KW"/>
</dbReference>
<evidence type="ECO:0000313" key="5">
    <source>
        <dbReference type="Proteomes" id="UP001165083"/>
    </source>
</evidence>
<dbReference type="InterPro" id="IPR001841">
    <property type="entry name" value="Znf_RING"/>
</dbReference>
<dbReference type="SUPFAM" id="SSF57850">
    <property type="entry name" value="RING/U-box"/>
    <property type="match status" value="1"/>
</dbReference>
<protein>
    <submittedName>
        <fullName evidence="4">Unnamed protein product</fullName>
    </submittedName>
</protein>
<comment type="caution">
    <text evidence="4">The sequence shown here is derived from an EMBL/GenBank/DDBJ whole genome shotgun (WGS) entry which is preliminary data.</text>
</comment>
<feature type="compositionally biased region" description="Basic and acidic residues" evidence="2">
    <location>
        <begin position="526"/>
        <end position="536"/>
    </location>
</feature>
<evidence type="ECO:0000259" key="3">
    <source>
        <dbReference type="PROSITE" id="PS50089"/>
    </source>
</evidence>
<proteinExistence type="predicted"/>
<evidence type="ECO:0000256" key="2">
    <source>
        <dbReference type="SAM" id="MobiDB-lite"/>
    </source>
</evidence>
<feature type="region of interest" description="Disordered" evidence="2">
    <location>
        <begin position="70"/>
        <end position="119"/>
    </location>
</feature>
<feature type="compositionally biased region" description="Low complexity" evidence="2">
    <location>
        <begin position="267"/>
        <end position="284"/>
    </location>
</feature>
<feature type="region of interest" description="Disordered" evidence="2">
    <location>
        <begin position="360"/>
        <end position="462"/>
    </location>
</feature>
<reference evidence="4" key="1">
    <citation type="submission" date="2023-04" db="EMBL/GenBank/DDBJ databases">
        <title>Phytophthora lilii NBRC 32176.</title>
        <authorList>
            <person name="Ichikawa N."/>
            <person name="Sato H."/>
            <person name="Tonouchi N."/>
        </authorList>
    </citation>
    <scope>NUCLEOTIDE SEQUENCE</scope>
    <source>
        <strain evidence="4">NBRC 32176</strain>
    </source>
</reference>
<dbReference type="Proteomes" id="UP001165083">
    <property type="component" value="Unassembled WGS sequence"/>
</dbReference>
<keyword evidence="1" id="KW-0863">Zinc-finger</keyword>
<feature type="compositionally biased region" description="Low complexity" evidence="2">
    <location>
        <begin position="513"/>
        <end position="524"/>
    </location>
</feature>
<sequence>MYSNNLQVLTLKLPYNSKLVAKVQPTTVQNTVQAVEITLQDGSRLELTFMPGPFAGPTHRDEFVDALKKHMSKSGEEETSTEQDAAGSAQTPSREQTSREATSAKAESKSKRVENDTDSGVKQKEVFRKLVRRYTKLDQWSGEGLEIAKQVHAGNGYLLGPTTEEPPKFSDDSEYRKKTVTELTEFLKRMNQEWSDADSHRELHTKAKHSRNDDDLFEYTDTVTGAQIPSRMYEQRYLEYVKAHEVNPVVHLFSGETNKTRNKTIQSSTPPALSPASSVPSVSDNDAKSAASLLKTALGIDISSSCIIDKDFFSSAGCAPSTCTSEDQSFWAAVDSARSQVWRSWSSAYALVCGDRKGKCEARRDRRKSQSTSGAIAVEADMSHVPTSAVDDGSVQSSVKRSRSASKKTDTTQKSRRKARRQSIVSSVDVSSAMISEDEKKRTPRNHKTPQSTRKTQRLKHPANGYARETSALEMIGDEDSDLCQLCYNERALVHMNPCDHVVCGSCWSRLSPSSGKSGSASRRVCPWDREAVTKR</sequence>
<feature type="region of interest" description="Disordered" evidence="2">
    <location>
        <begin position="513"/>
        <end position="536"/>
    </location>
</feature>
<accession>A0A9W6TQJ5</accession>
<dbReference type="Gene3D" id="3.30.40.10">
    <property type="entry name" value="Zinc/RING finger domain, C3HC4 (zinc finger)"/>
    <property type="match status" value="1"/>
</dbReference>
<name>A0A9W6TQJ5_9STRA</name>
<dbReference type="CDD" id="cd16449">
    <property type="entry name" value="RING-HC"/>
    <property type="match status" value="1"/>
</dbReference>
<keyword evidence="5" id="KW-1185">Reference proteome</keyword>
<keyword evidence="1" id="KW-0479">Metal-binding</keyword>
<feature type="compositionally biased region" description="Polar residues" evidence="2">
    <location>
        <begin position="88"/>
        <end position="101"/>
    </location>
</feature>
<evidence type="ECO:0000256" key="1">
    <source>
        <dbReference type="PROSITE-ProRule" id="PRU00175"/>
    </source>
</evidence>
<gene>
    <name evidence="4" type="ORF">Plil01_000629700</name>
</gene>
<organism evidence="4 5">
    <name type="scientific">Phytophthora lilii</name>
    <dbReference type="NCBI Taxonomy" id="2077276"/>
    <lineage>
        <taxon>Eukaryota</taxon>
        <taxon>Sar</taxon>
        <taxon>Stramenopiles</taxon>
        <taxon>Oomycota</taxon>
        <taxon>Peronosporomycetes</taxon>
        <taxon>Peronosporales</taxon>
        <taxon>Peronosporaceae</taxon>
        <taxon>Phytophthora</taxon>
    </lineage>
</organism>
<evidence type="ECO:0000313" key="4">
    <source>
        <dbReference type="EMBL" id="GMF17281.1"/>
    </source>
</evidence>
<dbReference type="AlphaFoldDB" id="A0A9W6TQJ5"/>
<dbReference type="EMBL" id="BSXW01000277">
    <property type="protein sequence ID" value="GMF17281.1"/>
    <property type="molecule type" value="Genomic_DNA"/>
</dbReference>
<dbReference type="OrthoDB" id="62830at2759"/>
<feature type="domain" description="RING-type" evidence="3">
    <location>
        <begin position="484"/>
        <end position="530"/>
    </location>
</feature>
<feature type="compositionally biased region" description="Basic and acidic residues" evidence="2">
    <location>
        <begin position="106"/>
        <end position="119"/>
    </location>
</feature>
<feature type="compositionally biased region" description="Polar residues" evidence="2">
    <location>
        <begin position="423"/>
        <end position="434"/>
    </location>
</feature>
<feature type="region of interest" description="Disordered" evidence="2">
    <location>
        <begin position="260"/>
        <end position="284"/>
    </location>
</feature>
<keyword evidence="1" id="KW-0862">Zinc</keyword>
<dbReference type="PROSITE" id="PS50089">
    <property type="entry name" value="ZF_RING_2"/>
    <property type="match status" value="1"/>
</dbReference>